<reference evidence="1" key="1">
    <citation type="submission" date="2022-10" db="EMBL/GenBank/DDBJ databases">
        <title>Culturing micro-colonial fungi from biological soil crusts in the Mojave desert and describing Neophaeococcomyces mojavensis, and introducing the new genera and species Taxawa tesnikishii.</title>
        <authorList>
            <person name="Kurbessoian T."/>
            <person name="Stajich J.E."/>
        </authorList>
    </citation>
    <scope>NUCLEOTIDE SEQUENCE</scope>
    <source>
        <strain evidence="1">JES_112</strain>
    </source>
</reference>
<evidence type="ECO:0000313" key="2">
    <source>
        <dbReference type="Proteomes" id="UP001172386"/>
    </source>
</evidence>
<organism evidence="1 2">
    <name type="scientific">Neophaeococcomyces mojaviensis</name>
    <dbReference type="NCBI Taxonomy" id="3383035"/>
    <lineage>
        <taxon>Eukaryota</taxon>
        <taxon>Fungi</taxon>
        <taxon>Dikarya</taxon>
        <taxon>Ascomycota</taxon>
        <taxon>Pezizomycotina</taxon>
        <taxon>Eurotiomycetes</taxon>
        <taxon>Chaetothyriomycetidae</taxon>
        <taxon>Chaetothyriales</taxon>
        <taxon>Chaetothyriales incertae sedis</taxon>
        <taxon>Neophaeococcomyces</taxon>
    </lineage>
</organism>
<proteinExistence type="predicted"/>
<gene>
    <name evidence="1" type="ORF">H2198_006450</name>
</gene>
<accession>A0ACC3A2X8</accession>
<dbReference type="Proteomes" id="UP001172386">
    <property type="component" value="Unassembled WGS sequence"/>
</dbReference>
<name>A0ACC3A2X8_9EURO</name>
<comment type="caution">
    <text evidence="1">The sequence shown here is derived from an EMBL/GenBank/DDBJ whole genome shotgun (WGS) entry which is preliminary data.</text>
</comment>
<evidence type="ECO:0000313" key="1">
    <source>
        <dbReference type="EMBL" id="KAJ9654507.1"/>
    </source>
</evidence>
<sequence length="291" mass="33189">MTQFWDLRIVDVRLMVLENAYGERAVQEPLYISILSKVICELIPFNTGKSRLRSTHEASSTFRLRRAFAFTSHTMSLPPKFAGQLLPLHKPKPSAPGQIESVPHTIELYLDYVCPFSAKQFKTFYTEVVPLIKQNYQVPGVRVIFRQQIQPWHPSSTLVHEAGAAVLKVAPAKFWEFSAELFDKQKEYFDVNVVHEARNDTYKRLAKLAGSVGVDEKQIYELLEVGDKADKDGALNIGNKVTDDVKYMVKANRLTGVHVTPTVLFNGTMENSISSSWTKDQWEEWLVKNVR</sequence>
<protein>
    <submittedName>
        <fullName evidence="1">Uncharacterized protein</fullName>
    </submittedName>
</protein>
<keyword evidence="2" id="KW-1185">Reference proteome</keyword>
<dbReference type="EMBL" id="JAPDRQ010000119">
    <property type="protein sequence ID" value="KAJ9654507.1"/>
    <property type="molecule type" value="Genomic_DNA"/>
</dbReference>